<sequence>MTPSVPDYLNPIQWHQAVAVSRQECARIFRDGGAPQDALKAFGLNAGDVATWERAVDLIATEICAHPMQRAA</sequence>
<dbReference type="KEGG" id="hdn:Hden_3394"/>
<proteinExistence type="predicted"/>
<reference evidence="2" key="1">
    <citation type="journal article" date="2011" name="J. Bacteriol.">
        <title>Genome sequences of eight morphologically diverse alphaproteobacteria.</title>
        <authorList>
            <consortium name="US DOE Joint Genome Institute"/>
            <person name="Brown P.J."/>
            <person name="Kysela D.T."/>
            <person name="Buechlein A."/>
            <person name="Hemmerich C."/>
            <person name="Brun Y.V."/>
        </authorList>
    </citation>
    <scope>NUCLEOTIDE SEQUENCE [LARGE SCALE GENOMIC DNA]</scope>
    <source>
        <strain evidence="2">ATCC 51888 / DSM 1869 / NCIB 11706 / TK 0415</strain>
    </source>
</reference>
<dbReference type="HOGENOM" id="CLU_2699254_0_0_5"/>
<dbReference type="RefSeq" id="WP_013217346.1">
    <property type="nucleotide sequence ID" value="NC_014313.1"/>
</dbReference>
<gene>
    <name evidence="1" type="ordered locus">Hden_3394</name>
</gene>
<dbReference type="Proteomes" id="UP000002033">
    <property type="component" value="Chromosome"/>
</dbReference>
<protein>
    <submittedName>
        <fullName evidence="1">Uncharacterized protein</fullName>
    </submittedName>
</protein>
<organism evidence="1 2">
    <name type="scientific">Hyphomicrobium denitrificans (strain ATCC 51888 / DSM 1869 / NCIMB 11706 / TK 0415)</name>
    <dbReference type="NCBI Taxonomy" id="582899"/>
    <lineage>
        <taxon>Bacteria</taxon>
        <taxon>Pseudomonadati</taxon>
        <taxon>Pseudomonadota</taxon>
        <taxon>Alphaproteobacteria</taxon>
        <taxon>Hyphomicrobiales</taxon>
        <taxon>Hyphomicrobiaceae</taxon>
        <taxon>Hyphomicrobium</taxon>
    </lineage>
</organism>
<evidence type="ECO:0000313" key="1">
    <source>
        <dbReference type="EMBL" id="ADJ25187.1"/>
    </source>
</evidence>
<keyword evidence="2" id="KW-1185">Reference proteome</keyword>
<accession>D8JXK6</accession>
<evidence type="ECO:0000313" key="2">
    <source>
        <dbReference type="Proteomes" id="UP000002033"/>
    </source>
</evidence>
<name>D8JXK6_HYPDA</name>
<dbReference type="AlphaFoldDB" id="D8JXK6"/>
<dbReference type="EMBL" id="CP002083">
    <property type="protein sequence ID" value="ADJ25187.1"/>
    <property type="molecule type" value="Genomic_DNA"/>
</dbReference>
<dbReference type="OrthoDB" id="7933366at2"/>